<evidence type="ECO:0000256" key="2">
    <source>
        <dbReference type="SAM" id="Phobius"/>
    </source>
</evidence>
<evidence type="ECO:0000256" key="1">
    <source>
        <dbReference type="SAM" id="Coils"/>
    </source>
</evidence>
<evidence type="ECO:0000313" key="3">
    <source>
        <dbReference type="EMBL" id="RDC43405.1"/>
    </source>
</evidence>
<feature type="coiled-coil region" evidence="1">
    <location>
        <begin position="137"/>
        <end position="223"/>
    </location>
</feature>
<protein>
    <submittedName>
        <fullName evidence="3">Uncharacterized protein</fullName>
    </submittedName>
</protein>
<name>A0A369NX55_9ACTN</name>
<keyword evidence="2" id="KW-0472">Membrane</keyword>
<dbReference type="EMBL" id="PPUT01000020">
    <property type="protein sequence ID" value="RDC43405.1"/>
    <property type="molecule type" value="Genomic_DNA"/>
</dbReference>
<proteinExistence type="predicted"/>
<feature type="transmembrane region" description="Helical" evidence="2">
    <location>
        <begin position="252"/>
        <end position="274"/>
    </location>
</feature>
<gene>
    <name evidence="3" type="ORF">C1850_08190</name>
</gene>
<dbReference type="RefSeq" id="WP_114549308.1">
    <property type="nucleotide sequence ID" value="NZ_PPUT01000020.1"/>
</dbReference>
<keyword evidence="2" id="KW-0812">Transmembrane</keyword>
<organism evidence="3 4">
    <name type="scientific">Adlercreutzia equolifaciens subsp. celatus</name>
    <dbReference type="NCBI Taxonomy" id="394340"/>
    <lineage>
        <taxon>Bacteria</taxon>
        <taxon>Bacillati</taxon>
        <taxon>Actinomycetota</taxon>
        <taxon>Coriobacteriia</taxon>
        <taxon>Eggerthellales</taxon>
        <taxon>Eggerthellaceae</taxon>
        <taxon>Adlercreutzia</taxon>
    </lineage>
</organism>
<dbReference type="AlphaFoldDB" id="A0A369NX55"/>
<dbReference type="Proteomes" id="UP000253805">
    <property type="component" value="Unassembled WGS sequence"/>
</dbReference>
<keyword evidence="1" id="KW-0175">Coiled coil</keyword>
<accession>A0A369NX55</accession>
<comment type="caution">
    <text evidence="3">The sequence shown here is derived from an EMBL/GenBank/DDBJ whole genome shotgun (WGS) entry which is preliminary data.</text>
</comment>
<sequence>MQSSDSFRNHPLWETLQTIEEENKYRELDPPARHYLVALLEELKKRRDSVNPYFVSANSLDNLNNLLANIRIYTPSNPSHVAQYVTEAFSELSSRWPAHNGRFVADVSKATFDRIVGELADDLTEARASVDKVKELEEAYDADAQDIKQNLHALKENVEASIANVEQDAKTKLDALDNAYKQDAEERKMQNAEAIQKIRDEFIAHLKAKDEEASRILEEVQNTSNAASGKVVADSYGEYATQKEHQTKTYDILAIIFAIVGVALVGFALIWLHADETSATVFKMAASVASFVVSGYLFRRGSFCQREAKAAKRTELTLKQYRAFIANLDDDEKKRITTEVAERIFIRGEIDDNTPTMTEALAQRGLNEKQLKTILELLKTIGAAQC</sequence>
<reference evidence="3 4" key="1">
    <citation type="journal article" date="2018" name="Elife">
        <title>Discovery and characterization of a prevalent human gut bacterial enzyme sufficient for the inactivation of a family of plant toxins.</title>
        <authorList>
            <person name="Koppel N."/>
            <person name="Bisanz J.E."/>
            <person name="Pandelia M.E."/>
            <person name="Turnbaugh P.J."/>
            <person name="Balskus E.P."/>
        </authorList>
    </citation>
    <scope>NUCLEOTIDE SEQUENCE [LARGE SCALE GENOMIC DNA]</scope>
    <source>
        <strain evidence="3 4">OB21 GAM 11</strain>
    </source>
</reference>
<evidence type="ECO:0000313" key="4">
    <source>
        <dbReference type="Proteomes" id="UP000253805"/>
    </source>
</evidence>
<keyword evidence="2" id="KW-1133">Transmembrane helix</keyword>
<feature type="transmembrane region" description="Helical" evidence="2">
    <location>
        <begin position="280"/>
        <end position="298"/>
    </location>
</feature>